<evidence type="ECO:0000313" key="3">
    <source>
        <dbReference type="EMBL" id="QKX55771.1"/>
    </source>
</evidence>
<dbReference type="PANTHER" id="PTHR13318">
    <property type="entry name" value="PARTNER OF PAIRED, ISOFORM B-RELATED"/>
    <property type="match status" value="1"/>
</dbReference>
<dbReference type="EMBL" id="CP055899">
    <property type="protein sequence ID" value="QKX55771.1"/>
    <property type="molecule type" value="Genomic_DNA"/>
</dbReference>
<gene>
    <name evidence="3" type="ORF">TRUGW13939_02869</name>
</gene>
<dbReference type="AlphaFoldDB" id="A0A7H8QQL9"/>
<protein>
    <recommendedName>
        <fullName evidence="2">F-box domain-containing protein</fullName>
    </recommendedName>
</protein>
<keyword evidence="4" id="KW-1185">Reference proteome</keyword>
<feature type="compositionally biased region" description="Basic and acidic residues" evidence="1">
    <location>
        <begin position="21"/>
        <end position="31"/>
    </location>
</feature>
<dbReference type="GeneID" id="55990376"/>
<dbReference type="SUPFAM" id="SSF52047">
    <property type="entry name" value="RNI-like"/>
    <property type="match status" value="1"/>
</dbReference>
<name>A0A7H8QQL9_TALRU</name>
<dbReference type="OrthoDB" id="9994419at2759"/>
<proteinExistence type="predicted"/>
<evidence type="ECO:0000259" key="2">
    <source>
        <dbReference type="Pfam" id="PF12937"/>
    </source>
</evidence>
<dbReference type="InterPro" id="IPR032675">
    <property type="entry name" value="LRR_dom_sf"/>
</dbReference>
<dbReference type="PANTHER" id="PTHR13318:SF190">
    <property type="entry name" value="PARTNER OF PAIRED, ISOFORM B"/>
    <property type="match status" value="1"/>
</dbReference>
<dbReference type="GO" id="GO:0031146">
    <property type="term" value="P:SCF-dependent proteasomal ubiquitin-dependent protein catabolic process"/>
    <property type="evidence" value="ECO:0007669"/>
    <property type="project" value="TreeGrafter"/>
</dbReference>
<dbReference type="Gene3D" id="3.80.10.10">
    <property type="entry name" value="Ribonuclease Inhibitor"/>
    <property type="match status" value="2"/>
</dbReference>
<feature type="compositionally biased region" description="Polar residues" evidence="1">
    <location>
        <begin position="1"/>
        <end position="15"/>
    </location>
</feature>
<feature type="region of interest" description="Disordered" evidence="1">
    <location>
        <begin position="1"/>
        <end position="51"/>
    </location>
</feature>
<dbReference type="KEGG" id="trg:TRUGW13939_02869"/>
<accession>A0A7H8QQL9</accession>
<dbReference type="Proteomes" id="UP000509510">
    <property type="component" value="Chromosome II"/>
</dbReference>
<evidence type="ECO:0000256" key="1">
    <source>
        <dbReference type="SAM" id="MobiDB-lite"/>
    </source>
</evidence>
<feature type="domain" description="F-box" evidence="2">
    <location>
        <begin position="162"/>
        <end position="216"/>
    </location>
</feature>
<dbReference type="Pfam" id="PF12937">
    <property type="entry name" value="F-box-like"/>
    <property type="match status" value="1"/>
</dbReference>
<dbReference type="RefSeq" id="XP_035341949.1">
    <property type="nucleotide sequence ID" value="XM_035486056.1"/>
</dbReference>
<evidence type="ECO:0000313" key="4">
    <source>
        <dbReference type="Proteomes" id="UP000509510"/>
    </source>
</evidence>
<organism evidence="3 4">
    <name type="scientific">Talaromyces rugulosus</name>
    <name type="common">Penicillium rugulosum</name>
    <dbReference type="NCBI Taxonomy" id="121627"/>
    <lineage>
        <taxon>Eukaryota</taxon>
        <taxon>Fungi</taxon>
        <taxon>Dikarya</taxon>
        <taxon>Ascomycota</taxon>
        <taxon>Pezizomycotina</taxon>
        <taxon>Eurotiomycetes</taxon>
        <taxon>Eurotiomycetidae</taxon>
        <taxon>Eurotiales</taxon>
        <taxon>Trichocomaceae</taxon>
        <taxon>Talaromyces</taxon>
        <taxon>Talaromyces sect. Islandici</taxon>
    </lineage>
</organism>
<dbReference type="InterPro" id="IPR001810">
    <property type="entry name" value="F-box_dom"/>
</dbReference>
<sequence>MGGPTTSVAPENQSPRIPVRTIREDLSRDSSESPSRSHSRSDSVRRGSFGSVKEDVDGIAQTFVVSHPPTTLQQQQQPGSKHTTGMTAAVEHMPDFCCPCGGFLGWKQIRLRGRKLSRSYSDLRRLGAVSSSSEWVWDTSDGRPALGEPLPEQKAKKPRLSIEELPVEVLIQIISYLEVELPPNGYTPRNIDLISCLLTSRTLHSATLSVLYRNITVPHSVIFSKLLKHVVNYPALGTIVRRLDFSHFTSIGLGRTRQMNAEIQNLTAKTLLQCLDLFPDLMEVLLQEHVETDINSAVVSKIFGGLPNLRAVDLCGCSSQAFSTGFLEAFKISTDIPAYFPRLKRLSLHECSGLSPAVFQTLLPRLVNLTHLDLGHTQITETALFSLSDTAQLTHLNLSKCTRLSGPQVIKFLTTHPAVTESLVYLNLMTDPSRYRLLEEEDVTALLPNLPSSLKSLNLNGARVTSEHAPLLLPLTKHLEELGLSGADLSINDLNSFFVPPVQQSEAGADVDGNVDQTWQPPALHYLDLSRVPQITLPTLFNSNKCVLVSPRSMPLAVIELSEKLITPLRDRTKSTRSNGWVIREIGRRGWYVREPVKTDVVVADDGSRWWKMGARWWGMRKIPVTVGEVGGIYGHYMFKK</sequence>
<reference evidence="4" key="1">
    <citation type="submission" date="2020-06" db="EMBL/GenBank/DDBJ databases">
        <title>A chromosome-scale genome assembly of Talaromyces rugulosus W13939.</title>
        <authorList>
            <person name="Wang B."/>
            <person name="Guo L."/>
            <person name="Ye K."/>
            <person name="Wang L."/>
        </authorList>
    </citation>
    <scope>NUCLEOTIDE SEQUENCE [LARGE SCALE GENOMIC DNA]</scope>
    <source>
        <strain evidence="4">W13939</strain>
    </source>
</reference>
<dbReference type="GO" id="GO:0019005">
    <property type="term" value="C:SCF ubiquitin ligase complex"/>
    <property type="evidence" value="ECO:0007669"/>
    <property type="project" value="TreeGrafter"/>
</dbReference>